<keyword evidence="6" id="KW-1185">Reference proteome</keyword>
<name>A0A642UD40_DIURU</name>
<dbReference type="InterPro" id="IPR023393">
    <property type="entry name" value="START-like_dom_sf"/>
</dbReference>
<dbReference type="PANTHER" id="PTHR12901">
    <property type="entry name" value="SPERM PROTEIN HOMOLOG"/>
    <property type="match status" value="1"/>
</dbReference>
<evidence type="ECO:0000313" key="5">
    <source>
        <dbReference type="EMBL" id="KAA8896987.1"/>
    </source>
</evidence>
<organism evidence="5 6">
    <name type="scientific">Diutina rugosa</name>
    <name type="common">Yeast</name>
    <name type="synonym">Candida rugosa</name>
    <dbReference type="NCBI Taxonomy" id="5481"/>
    <lineage>
        <taxon>Eukaryota</taxon>
        <taxon>Fungi</taxon>
        <taxon>Dikarya</taxon>
        <taxon>Ascomycota</taxon>
        <taxon>Saccharomycotina</taxon>
        <taxon>Pichiomycetes</taxon>
        <taxon>Debaryomycetaceae</taxon>
        <taxon>Diutina</taxon>
    </lineage>
</organism>
<dbReference type="GeneID" id="54784151"/>
<dbReference type="GO" id="GO:0048039">
    <property type="term" value="F:ubiquinone binding"/>
    <property type="evidence" value="ECO:0007669"/>
    <property type="project" value="InterPro"/>
</dbReference>
<dbReference type="OrthoDB" id="292693at2759"/>
<dbReference type="VEuPathDB" id="FungiDB:DIURU_005500"/>
<sequence>MLVVARRRLFSLPKLPSLASSEPQTHSVSRVIQGSHQHVYRVVSAVDEYRQFIPFVEDSFINQRTNEGVPTEGGLRIGWQQFEERFVCQLECVPGQSVVAQSMTTALFDELYTKWQFTPMGPHMTKVDLNLKYKFKNPMYNAVSSMFSDQVTQIMIRAFEDRVKATPNPVAEGETNQQK</sequence>
<reference evidence="5 6" key="1">
    <citation type="submission" date="2019-07" db="EMBL/GenBank/DDBJ databases">
        <title>Genome assembly of two rare yeast pathogens: Diutina rugosa and Trichomonascus ciferrii.</title>
        <authorList>
            <person name="Mixao V."/>
            <person name="Saus E."/>
            <person name="Hansen A."/>
            <person name="Lass-Flor C."/>
            <person name="Gabaldon T."/>
        </authorList>
    </citation>
    <scope>NUCLEOTIDE SEQUENCE [LARGE SCALE GENOMIC DNA]</scope>
    <source>
        <strain evidence="5 6">CBS 613</strain>
    </source>
</reference>
<feature type="domain" description="Coenzyme Q-binding protein COQ10 START" evidence="4">
    <location>
        <begin position="36"/>
        <end position="160"/>
    </location>
</feature>
<evidence type="ECO:0000256" key="1">
    <source>
        <dbReference type="ARBA" id="ARBA00006885"/>
    </source>
</evidence>
<comment type="function">
    <text evidence="3">Required for the function of coenzyme Q in the respiratory chain. May serve as a chaperone or may be involved in the transport of Q6 from its site of synthesis to the catalytic sites of the respiratory complexes.</text>
</comment>
<accession>A0A642UD40</accession>
<gene>
    <name evidence="5" type="ORF">DIURU_005500</name>
</gene>
<evidence type="ECO:0000256" key="2">
    <source>
        <dbReference type="ARBA" id="ARBA00011814"/>
    </source>
</evidence>
<dbReference type="OMA" id="IDGPFKY"/>
<dbReference type="EMBL" id="SWFT01000161">
    <property type="protein sequence ID" value="KAA8896987.1"/>
    <property type="molecule type" value="Genomic_DNA"/>
</dbReference>
<evidence type="ECO:0000256" key="3">
    <source>
        <dbReference type="ARBA" id="ARBA00024947"/>
    </source>
</evidence>
<dbReference type="PANTHER" id="PTHR12901:SF10">
    <property type="entry name" value="COENZYME Q-BINDING PROTEIN COQ10, MITOCHONDRIAL"/>
    <property type="match status" value="1"/>
</dbReference>
<evidence type="ECO:0000259" key="4">
    <source>
        <dbReference type="Pfam" id="PF03364"/>
    </source>
</evidence>
<dbReference type="InterPro" id="IPR044996">
    <property type="entry name" value="COQ10-like"/>
</dbReference>
<dbReference type="GO" id="GO:0005739">
    <property type="term" value="C:mitochondrion"/>
    <property type="evidence" value="ECO:0007669"/>
    <property type="project" value="TreeGrafter"/>
</dbReference>
<dbReference type="Gene3D" id="3.30.530.20">
    <property type="match status" value="1"/>
</dbReference>
<dbReference type="SUPFAM" id="SSF55961">
    <property type="entry name" value="Bet v1-like"/>
    <property type="match status" value="1"/>
</dbReference>
<dbReference type="AlphaFoldDB" id="A0A642UD40"/>
<evidence type="ECO:0000313" key="6">
    <source>
        <dbReference type="Proteomes" id="UP000449547"/>
    </source>
</evidence>
<comment type="subunit">
    <text evidence="2">Interacts with coenzyme Q.</text>
</comment>
<comment type="caution">
    <text evidence="5">The sequence shown here is derived from an EMBL/GenBank/DDBJ whole genome shotgun (WGS) entry which is preliminary data.</text>
</comment>
<dbReference type="RefSeq" id="XP_034009729.1">
    <property type="nucleotide sequence ID" value="XM_034158490.1"/>
</dbReference>
<dbReference type="Proteomes" id="UP000449547">
    <property type="component" value="Unassembled WGS sequence"/>
</dbReference>
<dbReference type="InterPro" id="IPR005031">
    <property type="entry name" value="COQ10_START"/>
</dbReference>
<comment type="similarity">
    <text evidence="1">Belongs to the COQ10 family.</text>
</comment>
<dbReference type="CDD" id="cd07813">
    <property type="entry name" value="COQ10p_like"/>
    <property type="match status" value="1"/>
</dbReference>
<dbReference type="GO" id="GO:0045333">
    <property type="term" value="P:cellular respiration"/>
    <property type="evidence" value="ECO:0007669"/>
    <property type="project" value="InterPro"/>
</dbReference>
<dbReference type="Pfam" id="PF03364">
    <property type="entry name" value="Polyketide_cyc"/>
    <property type="match status" value="1"/>
</dbReference>
<proteinExistence type="inferred from homology"/>
<protein>
    <recommendedName>
        <fullName evidence="4">Coenzyme Q-binding protein COQ10 START domain-containing protein</fullName>
    </recommendedName>
</protein>